<comment type="caution">
    <text evidence="2">The sequence shown here is derived from an EMBL/GenBank/DDBJ whole genome shotgun (WGS) entry which is preliminary data.</text>
</comment>
<dbReference type="AlphaFoldDB" id="A0A370H0H6"/>
<keyword evidence="1" id="KW-0732">Signal</keyword>
<sequence length="139" mass="13854">MKFARGFLMCTATFAFAMAAAAGTAAAAPTTVPFQINTAPYGNPNGSFDSAPSRCVAIVGEQPGVVTVAGANPGGWGCEVSAALQWVNLSTGVTGAARTSDGLFGFPSKATLHTGPGRIALILSKGGITTPGFATFDVP</sequence>
<feature type="signal peptide" evidence="1">
    <location>
        <begin position="1"/>
        <end position="27"/>
    </location>
</feature>
<evidence type="ECO:0008006" key="4">
    <source>
        <dbReference type="Google" id="ProtNLM"/>
    </source>
</evidence>
<accession>A0A370H0H6</accession>
<dbReference type="RefSeq" id="WP_068029955.1">
    <property type="nucleotide sequence ID" value="NZ_QQAZ01000007.1"/>
</dbReference>
<feature type="chain" id="PRO_5016787326" description="Secreted protein" evidence="1">
    <location>
        <begin position="28"/>
        <end position="139"/>
    </location>
</feature>
<protein>
    <recommendedName>
        <fullName evidence="4">Secreted protein</fullName>
    </recommendedName>
</protein>
<dbReference type="Proteomes" id="UP000255355">
    <property type="component" value="Unassembled WGS sequence"/>
</dbReference>
<name>A0A370H0H6_9NOCA</name>
<evidence type="ECO:0000313" key="3">
    <source>
        <dbReference type="Proteomes" id="UP000255355"/>
    </source>
</evidence>
<organism evidence="2 3">
    <name type="scientific">Nocardia mexicana</name>
    <dbReference type="NCBI Taxonomy" id="279262"/>
    <lineage>
        <taxon>Bacteria</taxon>
        <taxon>Bacillati</taxon>
        <taxon>Actinomycetota</taxon>
        <taxon>Actinomycetes</taxon>
        <taxon>Mycobacteriales</taxon>
        <taxon>Nocardiaceae</taxon>
        <taxon>Nocardia</taxon>
    </lineage>
</organism>
<dbReference type="STRING" id="1210089.GCA_001613165_06997"/>
<gene>
    <name evidence="2" type="ORF">DFR68_107562</name>
</gene>
<evidence type="ECO:0000256" key="1">
    <source>
        <dbReference type="SAM" id="SignalP"/>
    </source>
</evidence>
<keyword evidence="3" id="KW-1185">Reference proteome</keyword>
<proteinExistence type="predicted"/>
<dbReference type="EMBL" id="QQAZ01000007">
    <property type="protein sequence ID" value="RDI49434.1"/>
    <property type="molecule type" value="Genomic_DNA"/>
</dbReference>
<reference evidence="2 3" key="1">
    <citation type="submission" date="2018-07" db="EMBL/GenBank/DDBJ databases">
        <title>Genomic Encyclopedia of Type Strains, Phase IV (KMG-IV): sequencing the most valuable type-strain genomes for metagenomic binning, comparative biology and taxonomic classification.</title>
        <authorList>
            <person name="Goeker M."/>
        </authorList>
    </citation>
    <scope>NUCLEOTIDE SEQUENCE [LARGE SCALE GENOMIC DNA]</scope>
    <source>
        <strain evidence="2 3">DSM 44952</strain>
    </source>
</reference>
<evidence type="ECO:0000313" key="2">
    <source>
        <dbReference type="EMBL" id="RDI49434.1"/>
    </source>
</evidence>